<evidence type="ECO:0000313" key="1">
    <source>
        <dbReference type="EMBL" id="GAH11607.1"/>
    </source>
</evidence>
<dbReference type="AlphaFoldDB" id="X1CUX7"/>
<gene>
    <name evidence="1" type="ORF">S01H4_56144</name>
</gene>
<sequence length="42" mass="5222">MKKKFDIGKMRVNIGYKFYLISIWDDKKIMIFIIPKFCWSYI</sequence>
<organism evidence="1">
    <name type="scientific">marine sediment metagenome</name>
    <dbReference type="NCBI Taxonomy" id="412755"/>
    <lineage>
        <taxon>unclassified sequences</taxon>
        <taxon>metagenomes</taxon>
        <taxon>ecological metagenomes</taxon>
    </lineage>
</organism>
<dbReference type="EMBL" id="BART01032498">
    <property type="protein sequence ID" value="GAH11607.1"/>
    <property type="molecule type" value="Genomic_DNA"/>
</dbReference>
<name>X1CUX7_9ZZZZ</name>
<comment type="caution">
    <text evidence="1">The sequence shown here is derived from an EMBL/GenBank/DDBJ whole genome shotgun (WGS) entry which is preliminary data.</text>
</comment>
<proteinExistence type="predicted"/>
<accession>X1CUX7</accession>
<reference evidence="1" key="1">
    <citation type="journal article" date="2014" name="Front. Microbiol.">
        <title>High frequency of phylogenetically diverse reductive dehalogenase-homologous genes in deep subseafloor sedimentary metagenomes.</title>
        <authorList>
            <person name="Kawai M."/>
            <person name="Futagami T."/>
            <person name="Toyoda A."/>
            <person name="Takaki Y."/>
            <person name="Nishi S."/>
            <person name="Hori S."/>
            <person name="Arai W."/>
            <person name="Tsubouchi T."/>
            <person name="Morono Y."/>
            <person name="Uchiyama I."/>
            <person name="Ito T."/>
            <person name="Fujiyama A."/>
            <person name="Inagaki F."/>
            <person name="Takami H."/>
        </authorList>
    </citation>
    <scope>NUCLEOTIDE SEQUENCE</scope>
    <source>
        <strain evidence="1">Expedition CK06-06</strain>
    </source>
</reference>
<protein>
    <submittedName>
        <fullName evidence="1">Uncharacterized protein</fullName>
    </submittedName>
</protein>